<dbReference type="SUPFAM" id="SSF52980">
    <property type="entry name" value="Restriction endonuclease-like"/>
    <property type="match status" value="1"/>
</dbReference>
<evidence type="ECO:0000313" key="5">
    <source>
        <dbReference type="Proteomes" id="UP000029444"/>
    </source>
</evidence>
<dbReference type="InterPro" id="IPR011335">
    <property type="entry name" value="Restrct_endonuc-II-like"/>
</dbReference>
<dbReference type="PANTHER" id="PTHR30015">
    <property type="entry name" value="MRR RESTRICTION SYSTEM PROTEIN"/>
    <property type="match status" value="1"/>
</dbReference>
<reference evidence="4 5" key="1">
    <citation type="submission" date="2012-09" db="EMBL/GenBank/DDBJ databases">
        <title>Genome Sequence of alkane-degrading Bacterium Alcanivorax sp. 19-m-6.</title>
        <authorList>
            <person name="Lai Q."/>
            <person name="Shao Z."/>
        </authorList>
    </citation>
    <scope>NUCLEOTIDE SEQUENCE [LARGE SCALE GENOMIC DNA]</scope>
    <source>
        <strain evidence="4 5">19-m-6</strain>
    </source>
</reference>
<comment type="caution">
    <text evidence="4">The sequence shown here is derived from an EMBL/GenBank/DDBJ whole genome shotgun (WGS) entry which is preliminary data.</text>
</comment>
<feature type="compositionally biased region" description="Polar residues" evidence="1">
    <location>
        <begin position="126"/>
        <end position="135"/>
    </location>
</feature>
<dbReference type="InterPro" id="IPR007560">
    <property type="entry name" value="Restrct_endonuc_IV_Mrr"/>
</dbReference>
<dbReference type="PANTHER" id="PTHR30015:SF7">
    <property type="entry name" value="TYPE IV METHYL-DIRECTED RESTRICTION ENZYME ECOKMRR"/>
    <property type="match status" value="1"/>
</dbReference>
<sequence length="303" mass="33929">MPIPDFQSVMRPMLVAINDGSPKLMADVLEEVCRHFQLSEEERAQRLPSGKQTYIKNRVGWARTYMKKAGLVTSPGKGLIQITDRGRQAMQDCPERVTVRYLKNYQEFVDFHTHTPSEDKTEQPEAETSNDTPDEQLQQAHASLMDSLADELLDTITAATPAFFEKLVVDLMLAMGYGGSREDAGQATRYTSDGGIDGIIKEDPLGLDVIYLQAKRYTEKVVGRPEVQGFAGALDMQRARKGVFITTSKFSGDAREYVGLIEKKIVLIDGQELAKLMIQYNLGVGIKETYAVKQIDSDYFNEE</sequence>
<dbReference type="GO" id="GO:0009307">
    <property type="term" value="P:DNA restriction-modification system"/>
    <property type="evidence" value="ECO:0007669"/>
    <property type="project" value="InterPro"/>
</dbReference>
<dbReference type="eggNOG" id="COG1715">
    <property type="taxonomic scope" value="Bacteria"/>
</dbReference>
<dbReference type="InterPro" id="IPR025745">
    <property type="entry name" value="Mrr-like_N_dom"/>
</dbReference>
<dbReference type="GO" id="GO:0015666">
    <property type="term" value="F:restriction endodeoxyribonuclease activity"/>
    <property type="evidence" value="ECO:0007669"/>
    <property type="project" value="TreeGrafter"/>
</dbReference>
<organism evidence="4 5">
    <name type="scientific">Alcanivorax nanhaiticus</name>
    <dbReference type="NCBI Taxonomy" id="1177154"/>
    <lineage>
        <taxon>Bacteria</taxon>
        <taxon>Pseudomonadati</taxon>
        <taxon>Pseudomonadota</taxon>
        <taxon>Gammaproteobacteria</taxon>
        <taxon>Oceanospirillales</taxon>
        <taxon>Alcanivoracaceae</taxon>
        <taxon>Alcanivorax</taxon>
    </lineage>
</organism>
<dbReference type="REBASE" id="116976">
    <property type="entry name" value="Asp19m6MrrP"/>
</dbReference>
<protein>
    <submittedName>
        <fullName evidence="4">Mrr restriction system protein</fullName>
    </submittedName>
</protein>
<proteinExistence type="predicted"/>
<feature type="domain" description="Restriction endonuclease type IV Mrr" evidence="2">
    <location>
        <begin position="158"/>
        <end position="277"/>
    </location>
</feature>
<feature type="compositionally biased region" description="Basic and acidic residues" evidence="1">
    <location>
        <begin position="112"/>
        <end position="123"/>
    </location>
</feature>
<feature type="domain" description="Restriction system protein Mrr-like N-terminal" evidence="3">
    <location>
        <begin position="6"/>
        <end position="91"/>
    </location>
</feature>
<evidence type="ECO:0000256" key="1">
    <source>
        <dbReference type="SAM" id="MobiDB-lite"/>
    </source>
</evidence>
<dbReference type="OrthoDB" id="9803736at2"/>
<evidence type="ECO:0000313" key="4">
    <source>
        <dbReference type="EMBL" id="KGD64617.1"/>
    </source>
</evidence>
<dbReference type="EMBL" id="ARXV01000007">
    <property type="protein sequence ID" value="KGD64617.1"/>
    <property type="molecule type" value="Genomic_DNA"/>
</dbReference>
<keyword evidence="5" id="KW-1185">Reference proteome</keyword>
<dbReference type="PATRIC" id="fig|1177154.3.peg.2016"/>
<evidence type="ECO:0000259" key="3">
    <source>
        <dbReference type="Pfam" id="PF14338"/>
    </source>
</evidence>
<dbReference type="Proteomes" id="UP000029444">
    <property type="component" value="Unassembled WGS sequence"/>
</dbReference>
<dbReference type="GO" id="GO:0003677">
    <property type="term" value="F:DNA binding"/>
    <property type="evidence" value="ECO:0007669"/>
    <property type="project" value="InterPro"/>
</dbReference>
<dbReference type="InterPro" id="IPR052906">
    <property type="entry name" value="Type_IV_Methyl-Rstrct_Enzyme"/>
</dbReference>
<accession>A0A095SJ91</accession>
<dbReference type="RefSeq" id="WP_035232692.1">
    <property type="nucleotide sequence ID" value="NZ_ARXV01000007.1"/>
</dbReference>
<dbReference type="STRING" id="1177154.Y5S_01983"/>
<dbReference type="Gene3D" id="3.40.1350.10">
    <property type="match status" value="1"/>
</dbReference>
<dbReference type="Pfam" id="PF14338">
    <property type="entry name" value="Mrr_N"/>
    <property type="match status" value="1"/>
</dbReference>
<dbReference type="AlphaFoldDB" id="A0A095SJ91"/>
<dbReference type="Pfam" id="PF04471">
    <property type="entry name" value="Mrr_cat"/>
    <property type="match status" value="1"/>
</dbReference>
<gene>
    <name evidence="4" type="ORF">Y5S_01983</name>
</gene>
<feature type="region of interest" description="Disordered" evidence="1">
    <location>
        <begin position="112"/>
        <end position="135"/>
    </location>
</feature>
<dbReference type="InterPro" id="IPR011856">
    <property type="entry name" value="tRNA_endonuc-like_dom_sf"/>
</dbReference>
<name>A0A095SJ91_9GAMM</name>
<evidence type="ECO:0000259" key="2">
    <source>
        <dbReference type="Pfam" id="PF04471"/>
    </source>
</evidence>